<name>A0AAD9VFN1_ACRCE</name>
<protein>
    <submittedName>
        <fullName evidence="1">Uncharacterized protein</fullName>
    </submittedName>
</protein>
<dbReference type="EMBL" id="JARQWQ010000003">
    <property type="protein sequence ID" value="KAK2572823.1"/>
    <property type="molecule type" value="Genomic_DNA"/>
</dbReference>
<accession>A0AAD9VFN1</accession>
<gene>
    <name evidence="1" type="ORF">P5673_001817</name>
</gene>
<reference evidence="1" key="2">
    <citation type="journal article" date="2023" name="Science">
        <title>Genomic signatures of disease resistance in endangered staghorn corals.</title>
        <authorList>
            <person name="Vollmer S.V."/>
            <person name="Selwyn J.D."/>
            <person name="Despard B.A."/>
            <person name="Roesel C.L."/>
        </authorList>
    </citation>
    <scope>NUCLEOTIDE SEQUENCE</scope>
    <source>
        <strain evidence="1">K2</strain>
    </source>
</reference>
<organism evidence="1 2">
    <name type="scientific">Acropora cervicornis</name>
    <name type="common">Staghorn coral</name>
    <dbReference type="NCBI Taxonomy" id="6130"/>
    <lineage>
        <taxon>Eukaryota</taxon>
        <taxon>Metazoa</taxon>
        <taxon>Cnidaria</taxon>
        <taxon>Anthozoa</taxon>
        <taxon>Hexacorallia</taxon>
        <taxon>Scleractinia</taxon>
        <taxon>Astrocoeniina</taxon>
        <taxon>Acroporidae</taxon>
        <taxon>Acropora</taxon>
    </lineage>
</organism>
<evidence type="ECO:0000313" key="1">
    <source>
        <dbReference type="EMBL" id="KAK2572823.1"/>
    </source>
</evidence>
<comment type="caution">
    <text evidence="1">The sequence shown here is derived from an EMBL/GenBank/DDBJ whole genome shotgun (WGS) entry which is preliminary data.</text>
</comment>
<evidence type="ECO:0000313" key="2">
    <source>
        <dbReference type="Proteomes" id="UP001249851"/>
    </source>
</evidence>
<sequence length="95" mass="10724">MNSWTKTYKKVTPDEKTLGLLKAFQGKASKRTASLTQTAEEVAVLVKTIMLSEKPNLRYVTNHKYSHSEVTAKYADISGNELVKLLSKNYLETED</sequence>
<dbReference type="Proteomes" id="UP001249851">
    <property type="component" value="Unassembled WGS sequence"/>
</dbReference>
<proteinExistence type="predicted"/>
<reference evidence="1" key="1">
    <citation type="journal article" date="2023" name="G3 (Bethesda)">
        <title>Whole genome assembly and annotation of the endangered Caribbean coral Acropora cervicornis.</title>
        <authorList>
            <person name="Selwyn J.D."/>
            <person name="Vollmer S.V."/>
        </authorList>
    </citation>
    <scope>NUCLEOTIDE SEQUENCE</scope>
    <source>
        <strain evidence="1">K2</strain>
    </source>
</reference>
<dbReference type="AlphaFoldDB" id="A0AAD9VFN1"/>
<keyword evidence="2" id="KW-1185">Reference proteome</keyword>